<keyword evidence="2" id="KW-0812">Transmembrane</keyword>
<dbReference type="Gene3D" id="3.90.1580.10">
    <property type="entry name" value="paralog of FGE (formylglycine-generating enzyme)"/>
    <property type="match status" value="1"/>
</dbReference>
<organism evidence="4 5">
    <name type="scientific">Acromyrmex charruanus</name>
    <dbReference type="NCBI Taxonomy" id="2715315"/>
    <lineage>
        <taxon>Eukaryota</taxon>
        <taxon>Metazoa</taxon>
        <taxon>Ecdysozoa</taxon>
        <taxon>Arthropoda</taxon>
        <taxon>Hexapoda</taxon>
        <taxon>Insecta</taxon>
        <taxon>Pterygota</taxon>
        <taxon>Neoptera</taxon>
        <taxon>Endopterygota</taxon>
        <taxon>Hymenoptera</taxon>
        <taxon>Apocrita</taxon>
        <taxon>Aculeata</taxon>
        <taxon>Formicoidea</taxon>
        <taxon>Formicidae</taxon>
        <taxon>Myrmicinae</taxon>
        <taxon>Acromyrmex</taxon>
    </lineage>
</organism>
<evidence type="ECO:0000259" key="3">
    <source>
        <dbReference type="Pfam" id="PF03781"/>
    </source>
</evidence>
<keyword evidence="5" id="KW-1185">Reference proteome</keyword>
<dbReference type="InterPro" id="IPR016187">
    <property type="entry name" value="CTDL_fold"/>
</dbReference>
<evidence type="ECO:0000256" key="2">
    <source>
        <dbReference type="SAM" id="Phobius"/>
    </source>
</evidence>
<evidence type="ECO:0000313" key="5">
    <source>
        <dbReference type="Proteomes" id="UP000669903"/>
    </source>
</evidence>
<evidence type="ECO:0000256" key="1">
    <source>
        <dbReference type="ARBA" id="ARBA00005310"/>
    </source>
</evidence>
<protein>
    <submittedName>
        <fullName evidence="4">SUMF1 enzyme</fullName>
    </submittedName>
</protein>
<reference evidence="4" key="1">
    <citation type="submission" date="2020-03" db="EMBL/GenBank/DDBJ databases">
        <title>Relaxed selection underlies rapid genomic changes in the transitions from sociality to social parasitism in ants.</title>
        <authorList>
            <person name="Bi X."/>
        </authorList>
    </citation>
    <scope>NUCLEOTIDE SEQUENCE</scope>
    <source>
        <strain evidence="4">BGI-DK2014a</strain>
        <tissue evidence="4">Whole body</tissue>
    </source>
</reference>
<dbReference type="Pfam" id="PF03781">
    <property type="entry name" value="FGE-sulfatase"/>
    <property type="match status" value="1"/>
</dbReference>
<keyword evidence="2" id="KW-0472">Membrane</keyword>
<dbReference type="GO" id="GO:0120147">
    <property type="term" value="F:formylglycine-generating oxidase activity"/>
    <property type="evidence" value="ECO:0007669"/>
    <property type="project" value="TreeGrafter"/>
</dbReference>
<dbReference type="PANTHER" id="PTHR23150">
    <property type="entry name" value="SULFATASE MODIFYING FACTOR 1, 2"/>
    <property type="match status" value="1"/>
</dbReference>
<name>A0A836GB90_9HYME</name>
<dbReference type="PANTHER" id="PTHR23150:SF19">
    <property type="entry name" value="FORMYLGLYCINE-GENERATING ENZYME"/>
    <property type="match status" value="1"/>
</dbReference>
<feature type="transmembrane region" description="Helical" evidence="2">
    <location>
        <begin position="12"/>
        <end position="30"/>
    </location>
</feature>
<comment type="similarity">
    <text evidence="1">Belongs to the sulfatase-modifying factor family.</text>
</comment>
<dbReference type="SUPFAM" id="SSF56436">
    <property type="entry name" value="C-type lectin-like"/>
    <property type="match status" value="1"/>
</dbReference>
<dbReference type="InterPro" id="IPR005532">
    <property type="entry name" value="SUMF_dom"/>
</dbReference>
<dbReference type="Proteomes" id="UP000669903">
    <property type="component" value="Unassembled WGS sequence"/>
</dbReference>
<feature type="domain" description="Sulfatase-modifying factor enzyme-like" evidence="3">
    <location>
        <begin position="71"/>
        <end position="335"/>
    </location>
</feature>
<gene>
    <name evidence="4" type="primary">Sumf1</name>
    <name evidence="4" type="ORF">G6Z76_0009042</name>
</gene>
<dbReference type="InterPro" id="IPR042095">
    <property type="entry name" value="SUMF_sf"/>
</dbReference>
<feature type="non-terminal residue" evidence="4">
    <location>
        <position position="1"/>
    </location>
</feature>
<feature type="non-terminal residue" evidence="4">
    <location>
        <position position="338"/>
    </location>
</feature>
<comment type="caution">
    <text evidence="4">The sequence shown here is derived from an EMBL/GenBank/DDBJ whole genome shotgun (WGS) entry which is preliminary data.</text>
</comment>
<dbReference type="AlphaFoldDB" id="A0A836GB90"/>
<keyword evidence="2" id="KW-1133">Transmembrane helix</keyword>
<dbReference type="InterPro" id="IPR051043">
    <property type="entry name" value="Sulfatase_Mod_Factor_Kinase"/>
</dbReference>
<accession>A0A836GB90</accession>
<evidence type="ECO:0000313" key="4">
    <source>
        <dbReference type="EMBL" id="KAG5345606.1"/>
    </source>
</evidence>
<dbReference type="EMBL" id="JAANIC010002215">
    <property type="protein sequence ID" value="KAG5345606.1"/>
    <property type="molecule type" value="Genomic_DNA"/>
</dbReference>
<proteinExistence type="inferred from homology"/>
<sequence length="338" mass="39106">MFCYTKMTVLNFYKVLMLIGYFYLYVNAVTDNSNCQCNKLNRQLLFSPRERYCIVNNIKFNTNSVTGEKIKKMIKINAGTYFIGTNNPIFVADGEGPKREVVLDNFYIDKFEVSNKEFMTFVNATGYITEAENFGDSFVFEGLLTQTTKGKVTKVVSQAPWWLLVKQTSWQHPEGPNSNITFRMEHPVIHVSWNDAVAYCNWMGKRLPTEAEWEVACRGELSDRLYPWGNKLMPKNQHNLLHQGEEQPYTELFLRAVPFYNILYYLLEWWGERRELWVGRERWGNSPIGPSNGSDKVKKGGSYLCHKTYCYRYRCAARSQNTPDTSAGNLGFRCAASA</sequence>
<dbReference type="GO" id="GO:0005783">
    <property type="term" value="C:endoplasmic reticulum"/>
    <property type="evidence" value="ECO:0007669"/>
    <property type="project" value="TreeGrafter"/>
</dbReference>